<name>A0A6A6CZ67_ZASCE</name>
<dbReference type="Proteomes" id="UP000799537">
    <property type="component" value="Unassembled WGS sequence"/>
</dbReference>
<dbReference type="GeneID" id="54557847"/>
<feature type="region of interest" description="Disordered" evidence="1">
    <location>
        <begin position="101"/>
        <end position="136"/>
    </location>
</feature>
<evidence type="ECO:0000256" key="1">
    <source>
        <dbReference type="SAM" id="MobiDB-lite"/>
    </source>
</evidence>
<proteinExistence type="predicted"/>
<gene>
    <name evidence="2" type="ORF">M409DRAFT_18607</name>
</gene>
<dbReference type="OrthoDB" id="548474at2759"/>
<sequence length="156" mass="17062">MPTHNLPPDAFQTFSASTPITPALFATALRDLPLETLYARAAELQNSISHLLSSNIQMKPFADAGDADCVDAIRENDEVVRRFEERVGLCREEAERRGLGWSLHGADEEGVTNGEGVNGSGSGNGSGRLSDEELRRRLEAQMVQEEEGEEEDGVYL</sequence>
<organism evidence="2 3">
    <name type="scientific">Zasmidium cellare ATCC 36951</name>
    <dbReference type="NCBI Taxonomy" id="1080233"/>
    <lineage>
        <taxon>Eukaryota</taxon>
        <taxon>Fungi</taxon>
        <taxon>Dikarya</taxon>
        <taxon>Ascomycota</taxon>
        <taxon>Pezizomycotina</taxon>
        <taxon>Dothideomycetes</taxon>
        <taxon>Dothideomycetidae</taxon>
        <taxon>Mycosphaerellales</taxon>
        <taxon>Mycosphaerellaceae</taxon>
        <taxon>Zasmidium</taxon>
    </lineage>
</organism>
<dbReference type="PANTHER" id="PTHR40422:SF1">
    <property type="entry name" value="TRANSLATION MACHINERY-ASSOCIATED PROTEIN 17"/>
    <property type="match status" value="1"/>
</dbReference>
<accession>A0A6A6CZ67</accession>
<dbReference type="RefSeq" id="XP_033672379.1">
    <property type="nucleotide sequence ID" value="XM_033804575.1"/>
</dbReference>
<dbReference type="AlphaFoldDB" id="A0A6A6CZ67"/>
<dbReference type="GO" id="GO:0070682">
    <property type="term" value="P:proteasome regulatory particle assembly"/>
    <property type="evidence" value="ECO:0007669"/>
    <property type="project" value="InterPro"/>
</dbReference>
<feature type="compositionally biased region" description="Gly residues" evidence="1">
    <location>
        <begin position="116"/>
        <end position="126"/>
    </location>
</feature>
<evidence type="ECO:0000313" key="2">
    <source>
        <dbReference type="EMBL" id="KAF2171490.1"/>
    </source>
</evidence>
<evidence type="ECO:0000313" key="3">
    <source>
        <dbReference type="Proteomes" id="UP000799537"/>
    </source>
</evidence>
<dbReference type="InterPro" id="IPR038966">
    <property type="entry name" value="TMA17"/>
</dbReference>
<dbReference type="PANTHER" id="PTHR40422">
    <property type="entry name" value="TRANSLATION MACHINERY-ASSOCIATED PROTEIN 17"/>
    <property type="match status" value="1"/>
</dbReference>
<keyword evidence="3" id="KW-1185">Reference proteome</keyword>
<reference evidence="2" key="1">
    <citation type="journal article" date="2020" name="Stud. Mycol.">
        <title>101 Dothideomycetes genomes: a test case for predicting lifestyles and emergence of pathogens.</title>
        <authorList>
            <person name="Haridas S."/>
            <person name="Albert R."/>
            <person name="Binder M."/>
            <person name="Bloem J."/>
            <person name="Labutti K."/>
            <person name="Salamov A."/>
            <person name="Andreopoulos B."/>
            <person name="Baker S."/>
            <person name="Barry K."/>
            <person name="Bills G."/>
            <person name="Bluhm B."/>
            <person name="Cannon C."/>
            <person name="Castanera R."/>
            <person name="Culley D."/>
            <person name="Daum C."/>
            <person name="Ezra D."/>
            <person name="Gonzalez J."/>
            <person name="Henrissat B."/>
            <person name="Kuo A."/>
            <person name="Liang C."/>
            <person name="Lipzen A."/>
            <person name="Lutzoni F."/>
            <person name="Magnuson J."/>
            <person name="Mondo S."/>
            <person name="Nolan M."/>
            <person name="Ohm R."/>
            <person name="Pangilinan J."/>
            <person name="Park H.-J."/>
            <person name="Ramirez L."/>
            <person name="Alfaro M."/>
            <person name="Sun H."/>
            <person name="Tritt A."/>
            <person name="Yoshinaga Y."/>
            <person name="Zwiers L.-H."/>
            <person name="Turgeon B."/>
            <person name="Goodwin S."/>
            <person name="Spatafora J."/>
            <person name="Crous P."/>
            <person name="Grigoriev I."/>
        </authorList>
    </citation>
    <scope>NUCLEOTIDE SEQUENCE</scope>
    <source>
        <strain evidence="2">ATCC 36951</strain>
    </source>
</reference>
<protein>
    <submittedName>
        <fullName evidence="2">Uncharacterized protein</fullName>
    </submittedName>
</protein>
<dbReference type="EMBL" id="ML993583">
    <property type="protein sequence ID" value="KAF2171490.1"/>
    <property type="molecule type" value="Genomic_DNA"/>
</dbReference>
<dbReference type="GO" id="GO:0030674">
    <property type="term" value="F:protein-macromolecule adaptor activity"/>
    <property type="evidence" value="ECO:0007669"/>
    <property type="project" value="TreeGrafter"/>
</dbReference>